<feature type="domain" description="CYTH" evidence="1">
    <location>
        <begin position="6"/>
        <end position="204"/>
    </location>
</feature>
<dbReference type="PROSITE" id="PS51707">
    <property type="entry name" value="CYTH"/>
    <property type="match status" value="1"/>
</dbReference>
<organism evidence="3 4">
    <name type="scientific">Sinomonas cyclohexanicum</name>
    <name type="common">Corynebacterium cyclohexanicum</name>
    <dbReference type="NCBI Taxonomy" id="322009"/>
    <lineage>
        <taxon>Bacteria</taxon>
        <taxon>Bacillati</taxon>
        <taxon>Actinomycetota</taxon>
        <taxon>Actinomycetes</taxon>
        <taxon>Micrococcales</taxon>
        <taxon>Micrococcaceae</taxon>
        <taxon>Sinomonas</taxon>
    </lineage>
</organism>
<name>A0ABN6FHA8_SINCY</name>
<dbReference type="PROSITE" id="PS51708">
    <property type="entry name" value="CHAD"/>
    <property type="match status" value="1"/>
</dbReference>
<dbReference type="PANTHER" id="PTHR39339">
    <property type="entry name" value="SLR1444 PROTEIN"/>
    <property type="match status" value="1"/>
</dbReference>
<evidence type="ECO:0000259" key="1">
    <source>
        <dbReference type="PROSITE" id="PS51707"/>
    </source>
</evidence>
<dbReference type="Pfam" id="PF01928">
    <property type="entry name" value="CYTH"/>
    <property type="match status" value="1"/>
</dbReference>
<proteinExistence type="predicted"/>
<keyword evidence="4" id="KW-1185">Reference proteome</keyword>
<dbReference type="Gene3D" id="2.40.320.10">
    <property type="entry name" value="Hypothetical Protein Pfu-838710-001"/>
    <property type="match status" value="1"/>
</dbReference>
<sequence>MAALSTVEVERKYTVGQDTSVPPLTDLPHVERTGPPVSLDLEAVYFDTDDFTLAGHGITLRRRRGGPDAGWHLKLPAGPSARREIREPLGPDGGAVPERLRALVRVHVRDKDLLPIAQLRTRRTATPLLGTDNVVLAEFCDDRVESEAPIGEGLLQFWREWEIELLRGSEDILTAADDLLAAVGVNRAEVQSKLARALGPAHPTTKKPLKRPKRKGPAGKVLLAYVQNHVDTLKAVDPAVREDAPDSVHQLRVSARRMRSALATYRKLTDADTANRLRQELQWLAGEVGRARDIEVMRDRLKALSAAEPADLLMGPVVLRIAESSASQYREAHAAGLEAMSSQRYFRLLDALDAFLADPPLTQLAAKKAHKAAARLVARDIGRLVNAVSAAEEAEDAADSDEAAFDAALHEVRKSAKRLRYGAEAAAPVLGKRATKLARAAEQIQETLGILQDSVVSRGVLRELAVQAQAEGANAFSFGRLHALEQQRASEARAQFSRDWTELRPTLLRRP</sequence>
<dbReference type="Gene3D" id="1.40.20.10">
    <property type="entry name" value="CHAD domain"/>
    <property type="match status" value="1"/>
</dbReference>
<dbReference type="Proteomes" id="UP001319861">
    <property type="component" value="Chromosome"/>
</dbReference>
<dbReference type="InterPro" id="IPR033469">
    <property type="entry name" value="CYTH-like_dom_sf"/>
</dbReference>
<reference evidence="3 4" key="1">
    <citation type="journal article" date="2021" name="J. Biosci. Bioeng.">
        <title>Identification and characterization of a chc gene cluster responsible for the aromatization pathway of cyclohexanecarboxylate degradation in Sinomonas cyclohexanicum ATCC 51369.</title>
        <authorList>
            <person name="Yamamoto T."/>
            <person name="Hasegawa Y."/>
            <person name="Lau P.C.K."/>
            <person name="Iwaki H."/>
        </authorList>
    </citation>
    <scope>NUCLEOTIDE SEQUENCE [LARGE SCALE GENOMIC DNA]</scope>
    <source>
        <strain evidence="3 4">ATCC 51369</strain>
    </source>
</reference>
<dbReference type="RefSeq" id="WP_229231983.1">
    <property type="nucleotide sequence ID" value="NZ_AP024525.1"/>
</dbReference>
<gene>
    <name evidence="3" type="ORF">SCMU_10600</name>
</gene>
<dbReference type="Pfam" id="PF05235">
    <property type="entry name" value="CHAD"/>
    <property type="match status" value="1"/>
</dbReference>
<dbReference type="InterPro" id="IPR038186">
    <property type="entry name" value="CHAD_dom_sf"/>
</dbReference>
<dbReference type="SUPFAM" id="SSF55154">
    <property type="entry name" value="CYTH-like phosphatases"/>
    <property type="match status" value="1"/>
</dbReference>
<accession>A0ABN6FHA8</accession>
<dbReference type="SMART" id="SM01118">
    <property type="entry name" value="CYTH"/>
    <property type="match status" value="1"/>
</dbReference>
<protein>
    <submittedName>
        <fullName evidence="3">CHAD domain-containing protein</fullName>
    </submittedName>
</protein>
<evidence type="ECO:0000313" key="3">
    <source>
        <dbReference type="EMBL" id="BCT75218.1"/>
    </source>
</evidence>
<dbReference type="InterPro" id="IPR007899">
    <property type="entry name" value="CHAD_dom"/>
</dbReference>
<evidence type="ECO:0000313" key="4">
    <source>
        <dbReference type="Proteomes" id="UP001319861"/>
    </source>
</evidence>
<dbReference type="InterPro" id="IPR023577">
    <property type="entry name" value="CYTH_domain"/>
</dbReference>
<dbReference type="PANTHER" id="PTHR39339:SF1">
    <property type="entry name" value="CHAD DOMAIN-CONTAINING PROTEIN"/>
    <property type="match status" value="1"/>
</dbReference>
<feature type="domain" description="CHAD" evidence="2">
    <location>
        <begin position="215"/>
        <end position="505"/>
    </location>
</feature>
<dbReference type="CDD" id="cd07374">
    <property type="entry name" value="CYTH-like_Pase"/>
    <property type="match status" value="1"/>
</dbReference>
<dbReference type="EMBL" id="AP024525">
    <property type="protein sequence ID" value="BCT75218.1"/>
    <property type="molecule type" value="Genomic_DNA"/>
</dbReference>
<dbReference type="SMART" id="SM00880">
    <property type="entry name" value="CHAD"/>
    <property type="match status" value="1"/>
</dbReference>
<evidence type="ECO:0000259" key="2">
    <source>
        <dbReference type="PROSITE" id="PS51708"/>
    </source>
</evidence>